<dbReference type="Pfam" id="PF00356">
    <property type="entry name" value="LacI"/>
    <property type="match status" value="1"/>
</dbReference>
<evidence type="ECO:0000256" key="2">
    <source>
        <dbReference type="ARBA" id="ARBA00023125"/>
    </source>
</evidence>
<evidence type="ECO:0000313" key="6">
    <source>
        <dbReference type="Proteomes" id="UP000482960"/>
    </source>
</evidence>
<evidence type="ECO:0000259" key="4">
    <source>
        <dbReference type="PROSITE" id="PS50932"/>
    </source>
</evidence>
<dbReference type="PRINTS" id="PR00036">
    <property type="entry name" value="HTHLACI"/>
</dbReference>
<sequence>MSTNATQALTTPNHFIPASVNDHVNVHGSLGSGRVIRQDRTTIGGIVDNNRQDASPRRATLRDVARAAGVSHQTVSRAINDKGEIDPETRRRVLETARALHYRPSRHARGLVRPGLVTVGLIVPDVVNPFFPEFIAGVIQAADAQEWQVVVASTQNDRRRELPLVRALGGQVDAVVGYLSHSDAELAPYAEGLPLVVVDRGPEPSAHGIVRVDLAAGVRAAVRHLVDRGHRRIGMIDCDAVCDPLVRPETFLAAAAEHGLPVGEADVVHTTQTMDGGGAGFATLRAANPELTAVYAFNDLVAIGAFQEARRQGVRVPDDCALIGFDGLSLGELLDPPLSTVHIDKRRLGELAVDQVRVLLAGETPPPAVLTPTLMVRGTT</sequence>
<dbReference type="PROSITE" id="PS00356">
    <property type="entry name" value="HTH_LACI_1"/>
    <property type="match status" value="1"/>
</dbReference>
<dbReference type="CDD" id="cd06267">
    <property type="entry name" value="PBP1_LacI_sugar_binding-like"/>
    <property type="match status" value="1"/>
</dbReference>
<dbReference type="InterPro" id="IPR046335">
    <property type="entry name" value="LacI/GalR-like_sensor"/>
</dbReference>
<gene>
    <name evidence="5" type="primary">lacI_15</name>
    <name evidence="5" type="ORF">Prum_077930</name>
</gene>
<comment type="caution">
    <text evidence="5">The sequence shown here is derived from an EMBL/GenBank/DDBJ whole genome shotgun (WGS) entry which is preliminary data.</text>
</comment>
<keyword evidence="2" id="KW-0238">DNA-binding</keyword>
<reference evidence="5 6" key="1">
    <citation type="submission" date="2020-03" db="EMBL/GenBank/DDBJ databases">
        <title>Whole genome shotgun sequence of Phytohabitans rumicis NBRC 108638.</title>
        <authorList>
            <person name="Komaki H."/>
            <person name="Tamura T."/>
        </authorList>
    </citation>
    <scope>NUCLEOTIDE SEQUENCE [LARGE SCALE GENOMIC DNA]</scope>
    <source>
        <strain evidence="5 6">NBRC 108638</strain>
    </source>
</reference>
<evidence type="ECO:0000256" key="1">
    <source>
        <dbReference type="ARBA" id="ARBA00023015"/>
    </source>
</evidence>
<dbReference type="Gene3D" id="3.40.50.2300">
    <property type="match status" value="2"/>
</dbReference>
<dbReference type="PANTHER" id="PTHR30146">
    <property type="entry name" value="LACI-RELATED TRANSCRIPTIONAL REPRESSOR"/>
    <property type="match status" value="1"/>
</dbReference>
<keyword evidence="1" id="KW-0805">Transcription regulation</keyword>
<feature type="domain" description="HTH lacI-type" evidence="4">
    <location>
        <begin position="59"/>
        <end position="113"/>
    </location>
</feature>
<reference evidence="5 6" key="2">
    <citation type="submission" date="2020-03" db="EMBL/GenBank/DDBJ databases">
        <authorList>
            <person name="Ichikawa N."/>
            <person name="Kimura A."/>
            <person name="Kitahashi Y."/>
            <person name="Uohara A."/>
        </authorList>
    </citation>
    <scope>NUCLEOTIDE SEQUENCE [LARGE SCALE GENOMIC DNA]</scope>
    <source>
        <strain evidence="5 6">NBRC 108638</strain>
    </source>
</reference>
<dbReference type="PANTHER" id="PTHR30146:SF138">
    <property type="entry name" value="TRANSCRIPTIONAL REGULATORY PROTEIN"/>
    <property type="match status" value="1"/>
</dbReference>
<accession>A0A6V8LH14</accession>
<dbReference type="GO" id="GO:0000976">
    <property type="term" value="F:transcription cis-regulatory region binding"/>
    <property type="evidence" value="ECO:0007669"/>
    <property type="project" value="TreeGrafter"/>
</dbReference>
<dbReference type="Proteomes" id="UP000482960">
    <property type="component" value="Unassembled WGS sequence"/>
</dbReference>
<evidence type="ECO:0000313" key="5">
    <source>
        <dbReference type="EMBL" id="GFJ94151.1"/>
    </source>
</evidence>
<dbReference type="AlphaFoldDB" id="A0A6V8LH14"/>
<protein>
    <submittedName>
        <fullName evidence="5">LacI family transcriptional regulator</fullName>
    </submittedName>
</protein>
<keyword evidence="6" id="KW-1185">Reference proteome</keyword>
<dbReference type="EMBL" id="BLPG01000001">
    <property type="protein sequence ID" value="GFJ94151.1"/>
    <property type="molecule type" value="Genomic_DNA"/>
</dbReference>
<dbReference type="InterPro" id="IPR010982">
    <property type="entry name" value="Lambda_DNA-bd_dom_sf"/>
</dbReference>
<name>A0A6V8LH14_9ACTN</name>
<dbReference type="Pfam" id="PF13377">
    <property type="entry name" value="Peripla_BP_3"/>
    <property type="match status" value="1"/>
</dbReference>
<dbReference type="SUPFAM" id="SSF53822">
    <property type="entry name" value="Periplasmic binding protein-like I"/>
    <property type="match status" value="1"/>
</dbReference>
<dbReference type="SMART" id="SM00354">
    <property type="entry name" value="HTH_LACI"/>
    <property type="match status" value="1"/>
</dbReference>
<organism evidence="5 6">
    <name type="scientific">Phytohabitans rumicis</name>
    <dbReference type="NCBI Taxonomy" id="1076125"/>
    <lineage>
        <taxon>Bacteria</taxon>
        <taxon>Bacillati</taxon>
        <taxon>Actinomycetota</taxon>
        <taxon>Actinomycetes</taxon>
        <taxon>Micromonosporales</taxon>
        <taxon>Micromonosporaceae</taxon>
    </lineage>
</organism>
<proteinExistence type="predicted"/>
<dbReference type="InterPro" id="IPR028082">
    <property type="entry name" value="Peripla_BP_I"/>
</dbReference>
<dbReference type="GO" id="GO:0003700">
    <property type="term" value="F:DNA-binding transcription factor activity"/>
    <property type="evidence" value="ECO:0007669"/>
    <property type="project" value="TreeGrafter"/>
</dbReference>
<dbReference type="SUPFAM" id="SSF47413">
    <property type="entry name" value="lambda repressor-like DNA-binding domains"/>
    <property type="match status" value="1"/>
</dbReference>
<dbReference type="Gene3D" id="1.10.260.40">
    <property type="entry name" value="lambda repressor-like DNA-binding domains"/>
    <property type="match status" value="1"/>
</dbReference>
<dbReference type="CDD" id="cd01392">
    <property type="entry name" value="HTH_LacI"/>
    <property type="match status" value="1"/>
</dbReference>
<evidence type="ECO:0000256" key="3">
    <source>
        <dbReference type="ARBA" id="ARBA00023163"/>
    </source>
</evidence>
<dbReference type="PROSITE" id="PS50932">
    <property type="entry name" value="HTH_LACI_2"/>
    <property type="match status" value="1"/>
</dbReference>
<keyword evidence="3" id="KW-0804">Transcription</keyword>
<dbReference type="InterPro" id="IPR000843">
    <property type="entry name" value="HTH_LacI"/>
</dbReference>